<reference evidence="2 3" key="1">
    <citation type="submission" date="2018-02" db="EMBL/GenBank/DDBJ databases">
        <title>Draft genome of wild Prunus yedoensis var. nudiflora.</title>
        <authorList>
            <person name="Baek S."/>
            <person name="Kim J.-H."/>
            <person name="Choi K."/>
            <person name="Kim G.-B."/>
            <person name="Cho A."/>
            <person name="Jang H."/>
            <person name="Shin C.-H."/>
            <person name="Yu H.-J."/>
            <person name="Mun J.-H."/>
        </authorList>
    </citation>
    <scope>NUCLEOTIDE SEQUENCE [LARGE SCALE GENOMIC DNA]</scope>
    <source>
        <strain evidence="3">cv. Jeju island</strain>
        <tissue evidence="2">Leaf</tissue>
    </source>
</reference>
<keyword evidence="3" id="KW-1185">Reference proteome</keyword>
<sequence length="100" mass="10048">MKKGAGTLFVPSNTSTPNTSTTQAGCGRDGAGHAGTSDAEATLVTTVVSASLPEDSMQCVNPPPSGVCRRSLFAPQLHHCSNTVAEQSNTTADGGGLDKS</sequence>
<feature type="compositionally biased region" description="Low complexity" evidence="1">
    <location>
        <begin position="11"/>
        <end position="22"/>
    </location>
</feature>
<name>A0A314XPE1_PRUYE</name>
<comment type="caution">
    <text evidence="2">The sequence shown here is derived from an EMBL/GenBank/DDBJ whole genome shotgun (WGS) entry which is preliminary data.</text>
</comment>
<dbReference type="EMBL" id="PJQY01002482">
    <property type="protein sequence ID" value="PQP93183.1"/>
    <property type="molecule type" value="Genomic_DNA"/>
</dbReference>
<accession>A0A314XPE1</accession>
<protein>
    <submittedName>
        <fullName evidence="2">Uncharacterized protein</fullName>
    </submittedName>
</protein>
<organism evidence="2 3">
    <name type="scientific">Prunus yedoensis var. nudiflora</name>
    <dbReference type="NCBI Taxonomy" id="2094558"/>
    <lineage>
        <taxon>Eukaryota</taxon>
        <taxon>Viridiplantae</taxon>
        <taxon>Streptophyta</taxon>
        <taxon>Embryophyta</taxon>
        <taxon>Tracheophyta</taxon>
        <taxon>Spermatophyta</taxon>
        <taxon>Magnoliopsida</taxon>
        <taxon>eudicotyledons</taxon>
        <taxon>Gunneridae</taxon>
        <taxon>Pentapetalae</taxon>
        <taxon>rosids</taxon>
        <taxon>fabids</taxon>
        <taxon>Rosales</taxon>
        <taxon>Rosaceae</taxon>
        <taxon>Amygdaloideae</taxon>
        <taxon>Amygdaleae</taxon>
        <taxon>Prunus</taxon>
    </lineage>
</organism>
<feature type="region of interest" description="Disordered" evidence="1">
    <location>
        <begin position="1"/>
        <end position="38"/>
    </location>
</feature>
<dbReference type="STRING" id="2094558.A0A314XPE1"/>
<dbReference type="AlphaFoldDB" id="A0A314XPE1"/>
<evidence type="ECO:0000256" key="1">
    <source>
        <dbReference type="SAM" id="MobiDB-lite"/>
    </source>
</evidence>
<proteinExistence type="predicted"/>
<dbReference type="Proteomes" id="UP000250321">
    <property type="component" value="Unassembled WGS sequence"/>
</dbReference>
<gene>
    <name evidence="2" type="ORF">Pyn_07125</name>
</gene>
<evidence type="ECO:0000313" key="3">
    <source>
        <dbReference type="Proteomes" id="UP000250321"/>
    </source>
</evidence>
<evidence type="ECO:0000313" key="2">
    <source>
        <dbReference type="EMBL" id="PQP93183.1"/>
    </source>
</evidence>